<dbReference type="PROSITE" id="PS00840">
    <property type="entry name" value="SUMT_2"/>
    <property type="match status" value="1"/>
</dbReference>
<comment type="catalytic activity">
    <reaction evidence="10">
        <text>uroporphyrinogen III + 2 S-adenosyl-L-methionine = precorrin-2 + 2 S-adenosyl-L-homocysteine + H(+)</text>
        <dbReference type="Rhea" id="RHEA:32459"/>
        <dbReference type="ChEBI" id="CHEBI:15378"/>
        <dbReference type="ChEBI" id="CHEBI:57308"/>
        <dbReference type="ChEBI" id="CHEBI:57856"/>
        <dbReference type="ChEBI" id="CHEBI:58827"/>
        <dbReference type="ChEBI" id="CHEBI:59789"/>
        <dbReference type="EC" id="2.1.1.107"/>
    </reaction>
</comment>
<evidence type="ECO:0000256" key="11">
    <source>
        <dbReference type="ARBA" id="ARBA00055636"/>
    </source>
</evidence>
<dbReference type="FunFam" id="3.40.50.720:FF:000504">
    <property type="entry name" value="Siroheme synthase, putative"/>
    <property type="match status" value="1"/>
</dbReference>
<dbReference type="Proteomes" id="UP001412239">
    <property type="component" value="Unassembled WGS sequence"/>
</dbReference>
<evidence type="ECO:0000256" key="1">
    <source>
        <dbReference type="ARBA" id="ARBA00005879"/>
    </source>
</evidence>
<dbReference type="InterPro" id="IPR003043">
    <property type="entry name" value="Uropor_MeTrfase_CS"/>
</dbReference>
<dbReference type="InterPro" id="IPR028281">
    <property type="entry name" value="Sirohaem_synthase_central"/>
</dbReference>
<keyword evidence="2 12" id="KW-0489">Methyltransferase</keyword>
<dbReference type="InterPro" id="IPR050161">
    <property type="entry name" value="Siro_Cobalamin_biosynth"/>
</dbReference>
<dbReference type="Gene3D" id="3.30.950.10">
    <property type="entry name" value="Methyltransferase, Cobalt-precorrin-4 Transmethylase, Domain 2"/>
    <property type="match status" value="1"/>
</dbReference>
<evidence type="ECO:0000256" key="5">
    <source>
        <dbReference type="ARBA" id="ARBA00022691"/>
    </source>
</evidence>
<evidence type="ECO:0000313" key="16">
    <source>
        <dbReference type="EMBL" id="CUS15735.1"/>
    </source>
</evidence>
<dbReference type="FunFam" id="3.40.1010.10:FF:000006">
    <property type="entry name" value="Siroheme synthase, putative"/>
    <property type="match status" value="1"/>
</dbReference>
<dbReference type="SUPFAM" id="SSF75615">
    <property type="entry name" value="Siroheme synthase middle domains-like"/>
    <property type="match status" value="1"/>
</dbReference>
<dbReference type="Gene3D" id="3.40.1010.10">
    <property type="entry name" value="Cobalt-precorrin-4 Transmethylase, Domain 1"/>
    <property type="match status" value="1"/>
</dbReference>
<evidence type="ECO:0000256" key="4">
    <source>
        <dbReference type="ARBA" id="ARBA00022679"/>
    </source>
</evidence>
<evidence type="ECO:0000256" key="10">
    <source>
        <dbReference type="ARBA" id="ARBA00052360"/>
    </source>
</evidence>
<keyword evidence="3" id="KW-0028">Amino-acid biosynthesis</keyword>
<dbReference type="Pfam" id="PF14824">
    <property type="entry name" value="Sirohm_synth_M"/>
    <property type="match status" value="1"/>
</dbReference>
<dbReference type="InterPro" id="IPR000878">
    <property type="entry name" value="4pyrrol_Mease"/>
</dbReference>
<name>A0A292Q9T4_9PEZI</name>
<dbReference type="InterPro" id="IPR006366">
    <property type="entry name" value="CobA/CysG_C"/>
</dbReference>
<evidence type="ECO:0000256" key="6">
    <source>
        <dbReference type="ARBA" id="ARBA00023002"/>
    </source>
</evidence>
<dbReference type="CDD" id="cd11642">
    <property type="entry name" value="SUMT"/>
    <property type="match status" value="1"/>
</dbReference>
<dbReference type="FunFam" id="3.30.950.10:FF:000005">
    <property type="entry name" value="Uroporphyrin-III c-methyltransferase, putative"/>
    <property type="match status" value="1"/>
</dbReference>
<organism evidence="16 17">
    <name type="scientific">Tuber aestivum</name>
    <name type="common">summer truffle</name>
    <dbReference type="NCBI Taxonomy" id="59557"/>
    <lineage>
        <taxon>Eukaryota</taxon>
        <taxon>Fungi</taxon>
        <taxon>Dikarya</taxon>
        <taxon>Ascomycota</taxon>
        <taxon>Pezizomycotina</taxon>
        <taxon>Pezizomycetes</taxon>
        <taxon>Pezizales</taxon>
        <taxon>Tuberaceae</taxon>
        <taxon>Tuber</taxon>
    </lineage>
</organism>
<dbReference type="PANTHER" id="PTHR45790:SF6">
    <property type="entry name" value="UROPORPHYRINOGEN-III C-METHYLTRANSFERASE"/>
    <property type="match status" value="1"/>
</dbReference>
<evidence type="ECO:0000259" key="14">
    <source>
        <dbReference type="Pfam" id="PF14823"/>
    </source>
</evidence>
<keyword evidence="7" id="KW-0520">NAD</keyword>
<dbReference type="GO" id="GO:0019354">
    <property type="term" value="P:siroheme biosynthetic process"/>
    <property type="evidence" value="ECO:0007669"/>
    <property type="project" value="InterPro"/>
</dbReference>
<dbReference type="InterPro" id="IPR012066">
    <property type="entry name" value="Met1_fungi"/>
</dbReference>
<keyword evidence="9" id="KW-0627">Porphyrin biosynthesis</keyword>
<evidence type="ECO:0008006" key="18">
    <source>
        <dbReference type="Google" id="ProtNLM"/>
    </source>
</evidence>
<evidence type="ECO:0000256" key="2">
    <source>
        <dbReference type="ARBA" id="ARBA00022603"/>
    </source>
</evidence>
<evidence type="ECO:0000256" key="12">
    <source>
        <dbReference type="RuleBase" id="RU003960"/>
    </source>
</evidence>
<dbReference type="GO" id="GO:0016491">
    <property type="term" value="F:oxidoreductase activity"/>
    <property type="evidence" value="ECO:0007669"/>
    <property type="project" value="UniProtKB-KW"/>
</dbReference>
<dbReference type="EMBL" id="LN890943">
    <property type="protein sequence ID" value="CUS15735.1"/>
    <property type="molecule type" value="Genomic_DNA"/>
</dbReference>
<comment type="function">
    <text evidence="11">Siroheme synthase involved in methionine biosynthesis.</text>
</comment>
<keyword evidence="5" id="KW-0949">S-adenosyl-L-methionine</keyword>
<dbReference type="PANTHER" id="PTHR45790">
    <property type="entry name" value="SIROHEME SYNTHASE-RELATED"/>
    <property type="match status" value="1"/>
</dbReference>
<sequence length="544" mass="59735">MPLHKMPCKLPDLKNLPSMMPGLIASPGLLTSFDCSGQVHLIVGSNPLAGARCAKSLEVGAKVKLIAPDSETLHYGLRQRIEAEEIQWIRREFRSEDLTTLGRAEVDQVADLVFVTLPVECTQCTYISNQCRRLRIPVNVADAPHLCSFTLLSTYSDGPLQIGVTTSGNGCKLSNRIKREITNTLPQGVGAACTRLGKLRRRLWEEDHGETDIFDEDVDGTDQRCNFNALVLPEDADAAKTRRTRWLSQICEYWPLERLAGLTDDDIGPLLESYINANNSGHIPQPPGSLPRGGRIKLVGSGPGHPDLLTTASVNAITSADLVLADKLVPQPVLALVPRRAVVHIARKFPGNADKAQEEFLELGLEGLQKGLNVIRLKQGDPYIYGRGAEEFEFFERRGYTPTVLPGITSSLSAPLFACIPPTHRGVADQALICTGTGRKGAAPEMPEYVSTRTTVFLMALHRLGDMVRDLKKKGWPMEVPCAVIERASCPDQRIVRSTLENICFAVEEVGSRPPGLIVVGWACEVVKKLDGKKWVVEEEVFRL</sequence>
<dbReference type="GO" id="GO:0032259">
    <property type="term" value="P:methylation"/>
    <property type="evidence" value="ECO:0007669"/>
    <property type="project" value="UniProtKB-KW"/>
</dbReference>
<dbReference type="SUPFAM" id="SSF53790">
    <property type="entry name" value="Tetrapyrrole methylase"/>
    <property type="match status" value="1"/>
</dbReference>
<keyword evidence="17" id="KW-1185">Reference proteome</keyword>
<feature type="domain" description="Siroheme synthase central" evidence="15">
    <location>
        <begin position="157"/>
        <end position="183"/>
    </location>
</feature>
<reference evidence="16" key="1">
    <citation type="submission" date="2015-10" db="EMBL/GenBank/DDBJ databases">
        <authorList>
            <person name="Regsiter A."/>
            <person name="william w."/>
        </authorList>
    </citation>
    <scope>NUCLEOTIDE SEQUENCE</scope>
    <source>
        <strain evidence="16">Montdore</strain>
    </source>
</reference>
<dbReference type="Pfam" id="PF13241">
    <property type="entry name" value="NAD_binding_7"/>
    <property type="match status" value="1"/>
</dbReference>
<feature type="domain" description="Siroheme biosynthesis protein Met8 C-terminal" evidence="14">
    <location>
        <begin position="238"/>
        <end position="276"/>
    </location>
</feature>
<keyword evidence="6" id="KW-0560">Oxidoreductase</keyword>
<evidence type="ECO:0000256" key="7">
    <source>
        <dbReference type="ARBA" id="ARBA00023027"/>
    </source>
</evidence>
<evidence type="ECO:0000259" key="13">
    <source>
        <dbReference type="Pfam" id="PF00590"/>
    </source>
</evidence>
<evidence type="ECO:0000256" key="3">
    <source>
        <dbReference type="ARBA" id="ARBA00022605"/>
    </source>
</evidence>
<dbReference type="Pfam" id="PF00590">
    <property type="entry name" value="TP_methylase"/>
    <property type="match status" value="1"/>
</dbReference>
<dbReference type="GO" id="GO:0004851">
    <property type="term" value="F:uroporphyrin-III C-methyltransferase activity"/>
    <property type="evidence" value="ECO:0007669"/>
    <property type="project" value="UniProtKB-EC"/>
</dbReference>
<feature type="domain" description="Tetrapyrrole methylase" evidence="13">
    <location>
        <begin position="297"/>
        <end position="503"/>
    </location>
</feature>
<gene>
    <name evidence="16" type="ORF">GSTUAT00000012001</name>
</gene>
<protein>
    <recommendedName>
        <fullName evidence="18">Precorrin-2 dehydrogenase</fullName>
    </recommendedName>
</protein>
<evidence type="ECO:0000259" key="15">
    <source>
        <dbReference type="Pfam" id="PF14824"/>
    </source>
</evidence>
<keyword evidence="4 12" id="KW-0808">Transferase</keyword>
<dbReference type="PIRSF" id="PIRSF036555">
    <property type="entry name" value="SUMT_yeast"/>
    <property type="match status" value="1"/>
</dbReference>
<evidence type="ECO:0000256" key="9">
    <source>
        <dbReference type="ARBA" id="ARBA00023244"/>
    </source>
</evidence>
<evidence type="ECO:0000256" key="8">
    <source>
        <dbReference type="ARBA" id="ARBA00023167"/>
    </source>
</evidence>
<evidence type="ECO:0000313" key="17">
    <source>
        <dbReference type="Proteomes" id="UP001412239"/>
    </source>
</evidence>
<proteinExistence type="inferred from homology"/>
<keyword evidence="8" id="KW-0486">Methionine biosynthesis</keyword>
<dbReference type="GO" id="GO:0000103">
    <property type="term" value="P:sulfate assimilation"/>
    <property type="evidence" value="ECO:0007669"/>
    <property type="project" value="InterPro"/>
</dbReference>
<dbReference type="SUPFAM" id="SSF51735">
    <property type="entry name" value="NAD(P)-binding Rossmann-fold domains"/>
    <property type="match status" value="1"/>
</dbReference>
<dbReference type="InterPro" id="IPR035996">
    <property type="entry name" value="4pyrrol_Methylase_sf"/>
</dbReference>
<dbReference type="Gene3D" id="3.40.50.720">
    <property type="entry name" value="NAD(P)-binding Rossmann-like Domain"/>
    <property type="match status" value="1"/>
</dbReference>
<dbReference type="InterPro" id="IPR036291">
    <property type="entry name" value="NAD(P)-bd_dom_sf"/>
</dbReference>
<dbReference type="InterPro" id="IPR014777">
    <property type="entry name" value="4pyrrole_Mease_sub1"/>
</dbReference>
<comment type="similarity">
    <text evidence="1 12">Belongs to the precorrin methyltransferase family.</text>
</comment>
<dbReference type="InterPro" id="IPR028162">
    <property type="entry name" value="Met8_C"/>
</dbReference>
<accession>A0A292Q9T4</accession>
<dbReference type="Pfam" id="PF14823">
    <property type="entry name" value="Sirohm_synth_C"/>
    <property type="match status" value="1"/>
</dbReference>
<dbReference type="AlphaFoldDB" id="A0A292Q9T4"/>
<dbReference type="GO" id="GO:0009086">
    <property type="term" value="P:methionine biosynthetic process"/>
    <property type="evidence" value="ECO:0007669"/>
    <property type="project" value="UniProtKB-KW"/>
</dbReference>
<dbReference type="InterPro" id="IPR014776">
    <property type="entry name" value="4pyrrole_Mease_sub2"/>
</dbReference>